<evidence type="ECO:0000259" key="9">
    <source>
        <dbReference type="Pfam" id="PF13870"/>
    </source>
</evidence>
<comment type="similarity">
    <text evidence="5">Belongs to the CFAP263 family.</text>
</comment>
<evidence type="ECO:0000256" key="7">
    <source>
        <dbReference type="SAM" id="Coils"/>
    </source>
</evidence>
<dbReference type="InterPro" id="IPR051885">
    <property type="entry name" value="CC_CF"/>
</dbReference>
<feature type="region of interest" description="Disordered" evidence="8">
    <location>
        <begin position="433"/>
        <end position="478"/>
    </location>
</feature>
<dbReference type="EMBL" id="CAACVG010007687">
    <property type="protein sequence ID" value="VEN46615.1"/>
    <property type="molecule type" value="Genomic_DNA"/>
</dbReference>
<name>A0A653CFA1_CALMS</name>
<keyword evidence="2" id="KW-0970">Cilium biogenesis/degradation</keyword>
<evidence type="ECO:0000256" key="5">
    <source>
        <dbReference type="ARBA" id="ARBA00044506"/>
    </source>
</evidence>
<evidence type="ECO:0000256" key="3">
    <source>
        <dbReference type="ARBA" id="ARBA00023054"/>
    </source>
</evidence>
<evidence type="ECO:0000313" key="11">
    <source>
        <dbReference type="Proteomes" id="UP000410492"/>
    </source>
</evidence>
<dbReference type="GO" id="GO:0005930">
    <property type="term" value="C:axoneme"/>
    <property type="evidence" value="ECO:0007669"/>
    <property type="project" value="TreeGrafter"/>
</dbReference>
<protein>
    <recommendedName>
        <fullName evidence="6">Cilia- and flagella-associated protein 263</fullName>
    </recommendedName>
</protein>
<evidence type="ECO:0000256" key="2">
    <source>
        <dbReference type="ARBA" id="ARBA00022794"/>
    </source>
</evidence>
<proteinExistence type="inferred from homology"/>
<evidence type="ECO:0000256" key="4">
    <source>
        <dbReference type="ARBA" id="ARBA00023273"/>
    </source>
</evidence>
<dbReference type="Proteomes" id="UP000410492">
    <property type="component" value="Unassembled WGS sequence"/>
</dbReference>
<dbReference type="GO" id="GO:0036064">
    <property type="term" value="C:ciliary basal body"/>
    <property type="evidence" value="ECO:0007669"/>
    <property type="project" value="TreeGrafter"/>
</dbReference>
<feature type="coiled-coil region" evidence="7">
    <location>
        <begin position="297"/>
        <end position="345"/>
    </location>
</feature>
<reference evidence="10 11" key="1">
    <citation type="submission" date="2019-01" db="EMBL/GenBank/DDBJ databases">
        <authorList>
            <person name="Sayadi A."/>
        </authorList>
    </citation>
    <scope>NUCLEOTIDE SEQUENCE [LARGE SCALE GENOMIC DNA]</scope>
</reference>
<dbReference type="AlphaFoldDB" id="A0A653CFA1"/>
<evidence type="ECO:0000256" key="6">
    <source>
        <dbReference type="ARBA" id="ARBA00044798"/>
    </source>
</evidence>
<keyword evidence="11" id="KW-1185">Reference proteome</keyword>
<evidence type="ECO:0000256" key="1">
    <source>
        <dbReference type="ARBA" id="ARBA00004138"/>
    </source>
</evidence>
<evidence type="ECO:0000313" key="10">
    <source>
        <dbReference type="EMBL" id="VEN46615.1"/>
    </source>
</evidence>
<keyword evidence="3 7" id="KW-0175">Coiled coil</keyword>
<dbReference type="PANTHER" id="PTHR15654">
    <property type="entry name" value="COILED-COIL DOMAIN-CONTAINING PROTEIN 113-RELATED"/>
    <property type="match status" value="1"/>
</dbReference>
<sequence>MSSSNGSGNSVGSVCSETIYQEFQPFLELAYEQEQQEDVEEEEDIFGTLTDAQVLELMADMETEARHWKLENEVFWWFLEDNDPNLLQGVPEMLEKAILLKFGDSMEIQNQTRSRSSKLSFGSVASIIEGRAININLVQKSDMVLKATELKQSALNKFVKKSHITRRNTLCELEEFRLREVDITMAQKIFEFHVVLEGFDSLTQRIPAEKFLKYMQDWFRAAGSDIEKLRLRTAHMKLLYRKACALQESRQELAKTLHAVDFDRLIIENGRLHKQFETKMIFLLETKQRAGATSRALNSHKHYLMKLQEEQEDLRKRLVKIHQSIKSIEQECVLVEEEVLRAKKEYSEFMYIAENYRVPDVMVYVNMKKEYADIQHETKVWQRKKNVLDISLRAAIKEMMNLTGAKEVDSNWFEEFRVPPFIDEATFSKLVGSQKSMTKSSRHEPKSSMKITSKSSKRRHTQSSLDPSKPAESGSKARMMSEELMYVISL</sequence>
<organism evidence="10 11">
    <name type="scientific">Callosobruchus maculatus</name>
    <name type="common">Southern cowpea weevil</name>
    <name type="synonym">Pulse bruchid</name>
    <dbReference type="NCBI Taxonomy" id="64391"/>
    <lineage>
        <taxon>Eukaryota</taxon>
        <taxon>Metazoa</taxon>
        <taxon>Ecdysozoa</taxon>
        <taxon>Arthropoda</taxon>
        <taxon>Hexapoda</taxon>
        <taxon>Insecta</taxon>
        <taxon>Pterygota</taxon>
        <taxon>Neoptera</taxon>
        <taxon>Endopterygota</taxon>
        <taxon>Coleoptera</taxon>
        <taxon>Polyphaga</taxon>
        <taxon>Cucujiformia</taxon>
        <taxon>Chrysomeloidea</taxon>
        <taxon>Chrysomelidae</taxon>
        <taxon>Bruchinae</taxon>
        <taxon>Bruchini</taxon>
        <taxon>Callosobruchus</taxon>
    </lineage>
</organism>
<dbReference type="Pfam" id="PF13870">
    <property type="entry name" value="CCDC113_CCDC96_CC"/>
    <property type="match status" value="1"/>
</dbReference>
<accession>A0A653CFA1</accession>
<dbReference type="PANTHER" id="PTHR15654:SF2">
    <property type="entry name" value="COILED-COIL DOMAIN-CONTAINING PROTEIN 113"/>
    <property type="match status" value="1"/>
</dbReference>
<dbReference type="InterPro" id="IPR025254">
    <property type="entry name" value="CCDC113/CCDC96_CC"/>
</dbReference>
<gene>
    <name evidence="10" type="ORF">CALMAC_LOCUS8649</name>
</gene>
<evidence type="ECO:0000256" key="8">
    <source>
        <dbReference type="SAM" id="MobiDB-lite"/>
    </source>
</evidence>
<keyword evidence="4" id="KW-0966">Cell projection</keyword>
<dbReference type="GO" id="GO:0060271">
    <property type="term" value="P:cilium assembly"/>
    <property type="evidence" value="ECO:0007669"/>
    <property type="project" value="TreeGrafter"/>
</dbReference>
<feature type="domain" description="CCDC113/CCDC96 coiled-coil" evidence="9">
    <location>
        <begin position="221"/>
        <end position="386"/>
    </location>
</feature>
<comment type="subcellular location">
    <subcellularLocation>
        <location evidence="1">Cell projection</location>
        <location evidence="1">Cilium</location>
    </subcellularLocation>
</comment>
<dbReference type="OrthoDB" id="10259713at2759"/>